<evidence type="ECO:0000313" key="9">
    <source>
        <dbReference type="Proteomes" id="UP001595953"/>
    </source>
</evidence>
<evidence type="ECO:0000256" key="3">
    <source>
        <dbReference type="ARBA" id="ARBA00022781"/>
    </source>
</evidence>
<comment type="function">
    <text evidence="7">This protein is part of the stalk that links CF(0) to CF(1). It either transmits conformational changes from CF(0) to CF(1) or is implicated in proton conduction.</text>
</comment>
<proteinExistence type="inferred from homology"/>
<comment type="subcellular location">
    <subcellularLocation>
        <location evidence="7">Cell membrane</location>
        <topology evidence="7">Peripheral membrane protein</topology>
    </subcellularLocation>
    <subcellularLocation>
        <location evidence="1">Membrane</location>
    </subcellularLocation>
</comment>
<reference evidence="9" key="1">
    <citation type="journal article" date="2019" name="Int. J. Syst. Evol. Microbiol.">
        <title>The Global Catalogue of Microorganisms (GCM) 10K type strain sequencing project: providing services to taxonomists for standard genome sequencing and annotation.</title>
        <authorList>
            <consortium name="The Broad Institute Genomics Platform"/>
            <consortium name="The Broad Institute Genome Sequencing Center for Infectious Disease"/>
            <person name="Wu L."/>
            <person name="Ma J."/>
        </authorList>
    </citation>
    <scope>NUCLEOTIDE SEQUENCE [LARGE SCALE GENOMIC DNA]</scope>
    <source>
        <strain evidence="9">CCUG 63682</strain>
    </source>
</reference>
<dbReference type="InterPro" id="IPR026015">
    <property type="entry name" value="ATP_synth_OSCP/delta_N_sf"/>
</dbReference>
<keyword evidence="7" id="KW-1003">Cell membrane</keyword>
<dbReference type="NCBIfam" id="TIGR01145">
    <property type="entry name" value="ATP_synt_delta"/>
    <property type="match status" value="1"/>
</dbReference>
<keyword evidence="6 7" id="KW-0066">ATP synthesis</keyword>
<dbReference type="Proteomes" id="UP001595953">
    <property type="component" value="Unassembled WGS sequence"/>
</dbReference>
<dbReference type="HAMAP" id="MF_01416">
    <property type="entry name" value="ATP_synth_delta_bact"/>
    <property type="match status" value="1"/>
</dbReference>
<dbReference type="PROSITE" id="PS00389">
    <property type="entry name" value="ATPASE_DELTA"/>
    <property type="match status" value="1"/>
</dbReference>
<organism evidence="8 9">
    <name type="scientific">Geojedonia litorea</name>
    <dbReference type="NCBI Taxonomy" id="1268269"/>
    <lineage>
        <taxon>Bacteria</taxon>
        <taxon>Pseudomonadati</taxon>
        <taxon>Bacteroidota</taxon>
        <taxon>Flavobacteriia</taxon>
        <taxon>Flavobacteriales</taxon>
        <taxon>Flavobacteriaceae</taxon>
        <taxon>Geojedonia</taxon>
    </lineage>
</organism>
<keyword evidence="9" id="KW-1185">Reference proteome</keyword>
<evidence type="ECO:0000256" key="7">
    <source>
        <dbReference type="HAMAP-Rule" id="MF_01416"/>
    </source>
</evidence>
<evidence type="ECO:0000256" key="2">
    <source>
        <dbReference type="ARBA" id="ARBA00022448"/>
    </source>
</evidence>
<evidence type="ECO:0000313" key="8">
    <source>
        <dbReference type="EMBL" id="MFC4722920.1"/>
    </source>
</evidence>
<keyword evidence="4 7" id="KW-0406">Ion transport</keyword>
<comment type="similarity">
    <text evidence="7">Belongs to the ATPase delta chain family.</text>
</comment>
<accession>A0ABV9N564</accession>
<evidence type="ECO:0000256" key="4">
    <source>
        <dbReference type="ARBA" id="ARBA00023065"/>
    </source>
</evidence>
<dbReference type="InterPro" id="IPR000711">
    <property type="entry name" value="ATPase_OSCP/dsu"/>
</dbReference>
<keyword evidence="3 7" id="KW-0375">Hydrogen ion transport</keyword>
<evidence type="ECO:0000256" key="1">
    <source>
        <dbReference type="ARBA" id="ARBA00004370"/>
    </source>
</evidence>
<keyword evidence="2 7" id="KW-0813">Transport</keyword>
<protein>
    <recommendedName>
        <fullName evidence="7">ATP synthase subunit delta</fullName>
    </recommendedName>
    <alternativeName>
        <fullName evidence="7">ATP synthase F(1) sector subunit delta</fullName>
    </alternativeName>
    <alternativeName>
        <fullName evidence="7">F-type ATPase subunit delta</fullName>
        <shortName evidence="7">F-ATPase subunit delta</shortName>
    </alternativeName>
</protein>
<keyword evidence="5 7" id="KW-0472">Membrane</keyword>
<gene>
    <name evidence="7 8" type="primary">atpH</name>
    <name evidence="8" type="ORF">ACFO5O_11345</name>
</gene>
<dbReference type="EMBL" id="JBHSGP010000014">
    <property type="protein sequence ID" value="MFC4722920.1"/>
    <property type="molecule type" value="Genomic_DNA"/>
</dbReference>
<name>A0ABV9N564_9FLAO</name>
<evidence type="ECO:0000256" key="5">
    <source>
        <dbReference type="ARBA" id="ARBA00023136"/>
    </source>
</evidence>
<keyword evidence="7" id="KW-0139">CF(1)</keyword>
<dbReference type="InterPro" id="IPR020781">
    <property type="entry name" value="ATPase_OSCP/d_CS"/>
</dbReference>
<dbReference type="RefSeq" id="WP_387963839.1">
    <property type="nucleotide sequence ID" value="NZ_JBHSGP010000014.1"/>
</dbReference>
<sequence>MAGARAAVRYAKAVLSLASDQKMAEAVNNDMKLMANTIANSEDLKNVVKSPVVRSSVKKEVLQQVFKGTNAITGNLIDTLIANKRVALLEEIASKYIQLYDELRGTQVAKVTTAVPLTDGLKSKVLAKIKELTGNDIEVENTIDESILGGFILRVGDIQYDASIANNLNKLKREFTLN</sequence>
<dbReference type="Gene3D" id="1.10.520.20">
    <property type="entry name" value="N-terminal domain of the delta subunit of the F1F0-ATP synthase"/>
    <property type="match status" value="1"/>
</dbReference>
<dbReference type="Pfam" id="PF00213">
    <property type="entry name" value="OSCP"/>
    <property type="match status" value="1"/>
</dbReference>
<dbReference type="SUPFAM" id="SSF47928">
    <property type="entry name" value="N-terminal domain of the delta subunit of the F1F0-ATP synthase"/>
    <property type="match status" value="1"/>
</dbReference>
<dbReference type="PANTHER" id="PTHR11910">
    <property type="entry name" value="ATP SYNTHASE DELTA CHAIN"/>
    <property type="match status" value="1"/>
</dbReference>
<comment type="function">
    <text evidence="7">F(1)F(0) ATP synthase produces ATP from ADP in the presence of a proton or sodium gradient. F-type ATPases consist of two structural domains, F(1) containing the extramembraneous catalytic core and F(0) containing the membrane proton channel, linked together by a central stalk and a peripheral stalk. During catalysis, ATP synthesis in the catalytic domain of F(1) is coupled via a rotary mechanism of the central stalk subunits to proton translocation.</text>
</comment>
<evidence type="ECO:0000256" key="6">
    <source>
        <dbReference type="ARBA" id="ARBA00023310"/>
    </source>
</evidence>
<dbReference type="PRINTS" id="PR00125">
    <property type="entry name" value="ATPASEDELTA"/>
</dbReference>
<comment type="caution">
    <text evidence="8">The sequence shown here is derived from an EMBL/GenBank/DDBJ whole genome shotgun (WGS) entry which is preliminary data.</text>
</comment>